<evidence type="ECO:0000313" key="1">
    <source>
        <dbReference type="EMBL" id="JAH36244.1"/>
    </source>
</evidence>
<reference evidence="1" key="2">
    <citation type="journal article" date="2015" name="Fish Shellfish Immunol.">
        <title>Early steps in the European eel (Anguilla anguilla)-Vibrio vulnificus interaction in the gills: Role of the RtxA13 toxin.</title>
        <authorList>
            <person name="Callol A."/>
            <person name="Pajuelo D."/>
            <person name="Ebbesson L."/>
            <person name="Teles M."/>
            <person name="MacKenzie S."/>
            <person name="Amaro C."/>
        </authorList>
    </citation>
    <scope>NUCLEOTIDE SEQUENCE</scope>
</reference>
<sequence>MCLLQGNGHIAKKRKIPM</sequence>
<organism evidence="1">
    <name type="scientific">Anguilla anguilla</name>
    <name type="common">European freshwater eel</name>
    <name type="synonym">Muraena anguilla</name>
    <dbReference type="NCBI Taxonomy" id="7936"/>
    <lineage>
        <taxon>Eukaryota</taxon>
        <taxon>Metazoa</taxon>
        <taxon>Chordata</taxon>
        <taxon>Craniata</taxon>
        <taxon>Vertebrata</taxon>
        <taxon>Euteleostomi</taxon>
        <taxon>Actinopterygii</taxon>
        <taxon>Neopterygii</taxon>
        <taxon>Teleostei</taxon>
        <taxon>Anguilliformes</taxon>
        <taxon>Anguillidae</taxon>
        <taxon>Anguilla</taxon>
    </lineage>
</organism>
<proteinExistence type="predicted"/>
<reference evidence="1" key="1">
    <citation type="submission" date="2014-11" db="EMBL/GenBank/DDBJ databases">
        <authorList>
            <person name="Amaro Gonzalez C."/>
        </authorList>
    </citation>
    <scope>NUCLEOTIDE SEQUENCE</scope>
</reference>
<accession>A0A0E9S4B9</accession>
<protein>
    <submittedName>
        <fullName evidence="1">Uncharacterized protein</fullName>
    </submittedName>
</protein>
<dbReference type="EMBL" id="GBXM01072333">
    <property type="protein sequence ID" value="JAH36244.1"/>
    <property type="molecule type" value="Transcribed_RNA"/>
</dbReference>
<name>A0A0E9S4B9_ANGAN</name>
<dbReference type="AlphaFoldDB" id="A0A0E9S4B9"/>